<keyword evidence="3" id="KW-1185">Reference proteome</keyword>
<feature type="compositionally biased region" description="Basic and acidic residues" evidence="1">
    <location>
        <begin position="33"/>
        <end position="43"/>
    </location>
</feature>
<comment type="caution">
    <text evidence="2">The sequence shown here is derived from an EMBL/GenBank/DDBJ whole genome shotgun (WGS) entry which is preliminary data.</text>
</comment>
<dbReference type="EMBL" id="JASPKZ010009388">
    <property type="protein sequence ID" value="KAJ9576864.1"/>
    <property type="molecule type" value="Genomic_DNA"/>
</dbReference>
<evidence type="ECO:0000313" key="3">
    <source>
        <dbReference type="Proteomes" id="UP001233999"/>
    </source>
</evidence>
<feature type="compositionally biased region" description="Polar residues" evidence="1">
    <location>
        <begin position="188"/>
        <end position="199"/>
    </location>
</feature>
<organism evidence="2 3">
    <name type="scientific">Diploptera punctata</name>
    <name type="common">Pacific beetle cockroach</name>
    <dbReference type="NCBI Taxonomy" id="6984"/>
    <lineage>
        <taxon>Eukaryota</taxon>
        <taxon>Metazoa</taxon>
        <taxon>Ecdysozoa</taxon>
        <taxon>Arthropoda</taxon>
        <taxon>Hexapoda</taxon>
        <taxon>Insecta</taxon>
        <taxon>Pterygota</taxon>
        <taxon>Neoptera</taxon>
        <taxon>Polyneoptera</taxon>
        <taxon>Dictyoptera</taxon>
        <taxon>Blattodea</taxon>
        <taxon>Blaberoidea</taxon>
        <taxon>Blaberidae</taxon>
        <taxon>Diplopterinae</taxon>
        <taxon>Diploptera</taxon>
    </lineage>
</organism>
<feature type="compositionally biased region" description="Polar residues" evidence="1">
    <location>
        <begin position="18"/>
        <end position="32"/>
    </location>
</feature>
<accession>A0AAD7ZAD9</accession>
<feature type="compositionally biased region" description="Basic residues" evidence="1">
    <location>
        <begin position="178"/>
        <end position="187"/>
    </location>
</feature>
<feature type="region of interest" description="Disordered" evidence="1">
    <location>
        <begin position="165"/>
        <end position="199"/>
    </location>
</feature>
<reference evidence="2" key="1">
    <citation type="journal article" date="2023" name="IScience">
        <title>Live-bearing cockroach genome reveals convergent evolutionary mechanisms linked to viviparity in insects and beyond.</title>
        <authorList>
            <person name="Fouks B."/>
            <person name="Harrison M.C."/>
            <person name="Mikhailova A.A."/>
            <person name="Marchal E."/>
            <person name="English S."/>
            <person name="Carruthers M."/>
            <person name="Jennings E.C."/>
            <person name="Chiamaka E.L."/>
            <person name="Frigard R.A."/>
            <person name="Pippel M."/>
            <person name="Attardo G.M."/>
            <person name="Benoit J.B."/>
            <person name="Bornberg-Bauer E."/>
            <person name="Tobe S.S."/>
        </authorList>
    </citation>
    <scope>NUCLEOTIDE SEQUENCE</scope>
    <source>
        <strain evidence="2">Stay&amp;Tobe</strain>
    </source>
</reference>
<dbReference type="AlphaFoldDB" id="A0AAD7ZAD9"/>
<gene>
    <name evidence="2" type="ORF">L9F63_006563</name>
</gene>
<evidence type="ECO:0000256" key="1">
    <source>
        <dbReference type="SAM" id="MobiDB-lite"/>
    </source>
</evidence>
<dbReference type="Proteomes" id="UP001233999">
    <property type="component" value="Unassembled WGS sequence"/>
</dbReference>
<reference evidence="2" key="2">
    <citation type="submission" date="2023-05" db="EMBL/GenBank/DDBJ databases">
        <authorList>
            <person name="Fouks B."/>
        </authorList>
    </citation>
    <scope>NUCLEOTIDE SEQUENCE</scope>
    <source>
        <strain evidence="2">Stay&amp;Tobe</strain>
        <tissue evidence="2">Testes</tissue>
    </source>
</reference>
<evidence type="ECO:0000313" key="2">
    <source>
        <dbReference type="EMBL" id="KAJ9576864.1"/>
    </source>
</evidence>
<feature type="non-terminal residue" evidence="2">
    <location>
        <position position="1"/>
    </location>
</feature>
<protein>
    <submittedName>
        <fullName evidence="2">Uncharacterized protein</fullName>
    </submittedName>
</protein>
<feature type="compositionally biased region" description="Basic and acidic residues" evidence="1">
    <location>
        <begin position="1"/>
        <end position="16"/>
    </location>
</feature>
<proteinExistence type="predicted"/>
<feature type="region of interest" description="Disordered" evidence="1">
    <location>
        <begin position="1"/>
        <end position="82"/>
    </location>
</feature>
<name>A0AAD7ZAD9_DIPPU</name>
<feature type="compositionally biased region" description="Basic residues" evidence="1">
    <location>
        <begin position="62"/>
        <end position="71"/>
    </location>
</feature>
<sequence>MNILLELDRRQKKEQDQNAELQQRKSCQTPVDQTRHLGDEGKTPKTPNNKVTQEEDNFTLPKSKHTARNVTKKPPDSPPPIVAMKRHRYTITYDPEDNTKRTPCKITSHEIFQELADKGYPIHNVRQLFKTSFQDGSRLKTAIPTRNLQDASRYRQCPVYKEYSIQEESTRQGYHNTPPKHHFKKQSQKNLQKSPLQHQ</sequence>